<proteinExistence type="predicted"/>
<feature type="region of interest" description="Disordered" evidence="1">
    <location>
        <begin position="1"/>
        <end position="36"/>
    </location>
</feature>
<feature type="compositionally biased region" description="Basic and acidic residues" evidence="1">
    <location>
        <begin position="12"/>
        <end position="23"/>
    </location>
</feature>
<dbReference type="Proteomes" id="UP001489004">
    <property type="component" value="Unassembled WGS sequence"/>
</dbReference>
<dbReference type="AlphaFoldDB" id="A0AAW1QP68"/>
<feature type="compositionally biased region" description="Acidic residues" evidence="1">
    <location>
        <begin position="369"/>
        <end position="378"/>
    </location>
</feature>
<evidence type="ECO:0000256" key="1">
    <source>
        <dbReference type="SAM" id="MobiDB-lite"/>
    </source>
</evidence>
<name>A0AAW1QP68_9CHLO</name>
<dbReference type="EMBL" id="JALJOR010000002">
    <property type="protein sequence ID" value="KAK9823278.1"/>
    <property type="molecule type" value="Genomic_DNA"/>
</dbReference>
<gene>
    <name evidence="2" type="ORF">WJX72_001540</name>
</gene>
<feature type="region of interest" description="Disordered" evidence="1">
    <location>
        <begin position="87"/>
        <end position="109"/>
    </location>
</feature>
<feature type="region of interest" description="Disordered" evidence="1">
    <location>
        <begin position="369"/>
        <end position="406"/>
    </location>
</feature>
<evidence type="ECO:0000313" key="2">
    <source>
        <dbReference type="EMBL" id="KAK9823278.1"/>
    </source>
</evidence>
<reference evidence="2 3" key="1">
    <citation type="journal article" date="2024" name="Nat. Commun.">
        <title>Phylogenomics reveals the evolutionary origins of lichenization in chlorophyte algae.</title>
        <authorList>
            <person name="Puginier C."/>
            <person name="Libourel C."/>
            <person name="Otte J."/>
            <person name="Skaloud P."/>
            <person name="Haon M."/>
            <person name="Grisel S."/>
            <person name="Petersen M."/>
            <person name="Berrin J.G."/>
            <person name="Delaux P.M."/>
            <person name="Dal Grande F."/>
            <person name="Keller J."/>
        </authorList>
    </citation>
    <scope>NUCLEOTIDE SEQUENCE [LARGE SCALE GENOMIC DNA]</scope>
    <source>
        <strain evidence="2 3">SAG 2043</strain>
    </source>
</reference>
<sequence>MRSSKPVLQAEDTNRRATREKETGSAPHSETQVPAKALVDGGLLSDVSDLVELDDSDCDGTASNLEALVPSPKRVKLEQLNVTPEAALALEDMSSPGSESERSETDMDDSCQIASVPTHFHYRSEEELFAIYVEYLLMCIVSPTFAAQVAASPRHRAHFLSAAQRIEKRMCMISKRRREEERNWLLEDGETGIEGPKRGDTCAACNKSNAHATKSLTLTGRSYTPNWLDGGSTRTPSKMGKHAPGQPVEGAAAKQRRVYAVGQFCGGRIQVFHALLHYKRRLGNQLKKQLKKTFARRKTAAGRVEHSWQAAADAIVQQQHAFVSRLYRNYKELIDLAQQYSTGVEASRWRKDLSKLGLQVTRLLRQLDSDTEGDESDGCFDSSGDHSHDCAEEEDGAGVSFAEPAV</sequence>
<evidence type="ECO:0008006" key="4">
    <source>
        <dbReference type="Google" id="ProtNLM"/>
    </source>
</evidence>
<comment type="caution">
    <text evidence="2">The sequence shown here is derived from an EMBL/GenBank/DDBJ whole genome shotgun (WGS) entry which is preliminary data.</text>
</comment>
<organism evidence="2 3">
    <name type="scientific">[Myrmecia] bisecta</name>
    <dbReference type="NCBI Taxonomy" id="41462"/>
    <lineage>
        <taxon>Eukaryota</taxon>
        <taxon>Viridiplantae</taxon>
        <taxon>Chlorophyta</taxon>
        <taxon>core chlorophytes</taxon>
        <taxon>Trebouxiophyceae</taxon>
        <taxon>Trebouxiales</taxon>
        <taxon>Trebouxiaceae</taxon>
        <taxon>Myrmecia</taxon>
    </lineage>
</organism>
<accession>A0AAW1QP68</accession>
<protein>
    <recommendedName>
        <fullName evidence="4">DUF4211 domain-containing protein</fullName>
    </recommendedName>
</protein>
<keyword evidence="3" id="KW-1185">Reference proteome</keyword>
<evidence type="ECO:0000313" key="3">
    <source>
        <dbReference type="Proteomes" id="UP001489004"/>
    </source>
</evidence>